<dbReference type="AlphaFoldDB" id="A0A7Y6TUY1"/>
<sequence>MLNIKTLAAAIALTGASIGAIAQPTPGIDARQSVQERRIDHAASSGRLTPREQRALDRKQAEIRRYERRAKADGVVTPQERQTLRRMQREADVMIRTAERNGRR</sequence>
<evidence type="ECO:0000313" key="3">
    <source>
        <dbReference type="EMBL" id="NUZ04337.1"/>
    </source>
</evidence>
<proteinExistence type="predicted"/>
<gene>
    <name evidence="3" type="ORF">HQN59_01045</name>
</gene>
<keyword evidence="4" id="KW-1185">Reference proteome</keyword>
<name>A0A7Y6TUY1_9BURK</name>
<keyword evidence="2" id="KW-0732">Signal</keyword>
<evidence type="ECO:0000313" key="4">
    <source>
        <dbReference type="Proteomes" id="UP000529637"/>
    </source>
</evidence>
<evidence type="ECO:0008006" key="5">
    <source>
        <dbReference type="Google" id="ProtNLM"/>
    </source>
</evidence>
<dbReference type="EMBL" id="JABWMJ010000001">
    <property type="protein sequence ID" value="NUZ04337.1"/>
    <property type="molecule type" value="Genomic_DNA"/>
</dbReference>
<accession>A0A7Y6TUY1</accession>
<reference evidence="3 4" key="1">
    <citation type="submission" date="2020-06" db="EMBL/GenBank/DDBJ databases">
        <title>Schlegella sp. ID0723 isolated from air conditioner.</title>
        <authorList>
            <person name="Kim D.Y."/>
            <person name="Kim D.-U."/>
        </authorList>
    </citation>
    <scope>NUCLEOTIDE SEQUENCE [LARGE SCALE GENOMIC DNA]</scope>
    <source>
        <strain evidence="3 4">ID0723</strain>
    </source>
</reference>
<feature type="compositionally biased region" description="Basic and acidic residues" evidence="1">
    <location>
        <begin position="87"/>
        <end position="104"/>
    </location>
</feature>
<feature type="chain" id="PRO_5031073531" description="DUF4148 domain-containing protein" evidence="2">
    <location>
        <begin position="23"/>
        <end position="104"/>
    </location>
</feature>
<feature type="signal peptide" evidence="2">
    <location>
        <begin position="1"/>
        <end position="22"/>
    </location>
</feature>
<protein>
    <recommendedName>
        <fullName evidence="5">DUF4148 domain-containing protein</fullName>
    </recommendedName>
</protein>
<dbReference type="RefSeq" id="WP_176065221.1">
    <property type="nucleotide sequence ID" value="NZ_JABWMJ010000001.1"/>
</dbReference>
<evidence type="ECO:0000256" key="1">
    <source>
        <dbReference type="SAM" id="MobiDB-lite"/>
    </source>
</evidence>
<dbReference type="Proteomes" id="UP000529637">
    <property type="component" value="Unassembled WGS sequence"/>
</dbReference>
<feature type="region of interest" description="Disordered" evidence="1">
    <location>
        <begin position="69"/>
        <end position="104"/>
    </location>
</feature>
<comment type="caution">
    <text evidence="3">The sequence shown here is derived from an EMBL/GenBank/DDBJ whole genome shotgun (WGS) entry which is preliminary data.</text>
</comment>
<evidence type="ECO:0000256" key="2">
    <source>
        <dbReference type="SAM" id="SignalP"/>
    </source>
</evidence>
<organism evidence="3 4">
    <name type="scientific">Piscinibacter koreensis</name>
    <dbReference type="NCBI Taxonomy" id="2742824"/>
    <lineage>
        <taxon>Bacteria</taxon>
        <taxon>Pseudomonadati</taxon>
        <taxon>Pseudomonadota</taxon>
        <taxon>Betaproteobacteria</taxon>
        <taxon>Burkholderiales</taxon>
        <taxon>Sphaerotilaceae</taxon>
        <taxon>Piscinibacter</taxon>
    </lineage>
</organism>